<evidence type="ECO:0000256" key="5">
    <source>
        <dbReference type="SAM" id="MobiDB-lite"/>
    </source>
</evidence>
<dbReference type="eggNOG" id="KOG0048">
    <property type="taxonomic scope" value="Eukaryota"/>
</dbReference>
<dbReference type="InterPro" id="IPR015495">
    <property type="entry name" value="Myb_TF_plants"/>
</dbReference>
<organism evidence="8 9">
    <name type="scientific">Morus notabilis</name>
    <dbReference type="NCBI Taxonomy" id="981085"/>
    <lineage>
        <taxon>Eukaryota</taxon>
        <taxon>Viridiplantae</taxon>
        <taxon>Streptophyta</taxon>
        <taxon>Embryophyta</taxon>
        <taxon>Tracheophyta</taxon>
        <taxon>Spermatophyta</taxon>
        <taxon>Magnoliopsida</taxon>
        <taxon>eudicotyledons</taxon>
        <taxon>Gunneridae</taxon>
        <taxon>Pentapetalae</taxon>
        <taxon>rosids</taxon>
        <taxon>fabids</taxon>
        <taxon>Rosales</taxon>
        <taxon>Moraceae</taxon>
        <taxon>Moreae</taxon>
        <taxon>Morus</taxon>
    </lineage>
</organism>
<gene>
    <name evidence="8" type="ORF">L484_008963</name>
</gene>
<dbReference type="FunFam" id="1.10.10.60:FF:000001">
    <property type="entry name" value="MYB-related transcription factor"/>
    <property type="match status" value="1"/>
</dbReference>
<dbReference type="EMBL" id="KE346343">
    <property type="protein sequence ID" value="EXC33719.1"/>
    <property type="molecule type" value="Genomic_DNA"/>
</dbReference>
<evidence type="ECO:0000313" key="8">
    <source>
        <dbReference type="EMBL" id="EXC33719.1"/>
    </source>
</evidence>
<reference evidence="9" key="1">
    <citation type="submission" date="2013-01" db="EMBL/GenBank/DDBJ databases">
        <title>Draft Genome Sequence of a Mulberry Tree, Morus notabilis C.K. Schneid.</title>
        <authorList>
            <person name="He N."/>
            <person name="Zhao S."/>
        </authorList>
    </citation>
    <scope>NUCLEOTIDE SEQUENCE</scope>
</reference>
<evidence type="ECO:0000256" key="3">
    <source>
        <dbReference type="ARBA" id="ARBA00023125"/>
    </source>
</evidence>
<evidence type="ECO:0000256" key="4">
    <source>
        <dbReference type="ARBA" id="ARBA00023242"/>
    </source>
</evidence>
<evidence type="ECO:0000256" key="1">
    <source>
        <dbReference type="ARBA" id="ARBA00004123"/>
    </source>
</evidence>
<proteinExistence type="predicted"/>
<dbReference type="KEGG" id="mnt:21392312"/>
<evidence type="ECO:0000259" key="7">
    <source>
        <dbReference type="PROSITE" id="PS51294"/>
    </source>
</evidence>
<dbReference type="Pfam" id="PF00249">
    <property type="entry name" value="Myb_DNA-binding"/>
    <property type="match status" value="2"/>
</dbReference>
<comment type="subcellular location">
    <subcellularLocation>
        <location evidence="1">Nucleus</location>
    </subcellularLocation>
</comment>
<dbReference type="Proteomes" id="UP000030645">
    <property type="component" value="Unassembled WGS sequence"/>
</dbReference>
<dbReference type="CDD" id="cd00167">
    <property type="entry name" value="SANT"/>
    <property type="match status" value="2"/>
</dbReference>
<dbReference type="PROSITE" id="PS50090">
    <property type="entry name" value="MYB_LIKE"/>
    <property type="match status" value="2"/>
</dbReference>
<dbReference type="SMART" id="SM00717">
    <property type="entry name" value="SANT"/>
    <property type="match status" value="2"/>
</dbReference>
<dbReference type="GO" id="GO:0005634">
    <property type="term" value="C:nucleus"/>
    <property type="evidence" value="ECO:0007669"/>
    <property type="project" value="UniProtKB-SubCell"/>
</dbReference>
<dbReference type="InterPro" id="IPR001005">
    <property type="entry name" value="SANT/Myb"/>
</dbReference>
<feature type="domain" description="Myb-like" evidence="6">
    <location>
        <begin position="7"/>
        <end position="59"/>
    </location>
</feature>
<keyword evidence="2" id="KW-0677">Repeat</keyword>
<dbReference type="GO" id="GO:0003677">
    <property type="term" value="F:DNA binding"/>
    <property type="evidence" value="ECO:0007669"/>
    <property type="project" value="UniProtKB-KW"/>
</dbReference>
<dbReference type="PROSITE" id="PS51294">
    <property type="entry name" value="HTH_MYB"/>
    <property type="match status" value="2"/>
</dbReference>
<evidence type="ECO:0000313" key="9">
    <source>
        <dbReference type="Proteomes" id="UP000030645"/>
    </source>
</evidence>
<dbReference type="InterPro" id="IPR017930">
    <property type="entry name" value="Myb_dom"/>
</dbReference>
<evidence type="ECO:0000256" key="2">
    <source>
        <dbReference type="ARBA" id="ARBA00022737"/>
    </source>
</evidence>
<feature type="compositionally biased region" description="Polar residues" evidence="5">
    <location>
        <begin position="146"/>
        <end position="156"/>
    </location>
</feature>
<dbReference type="OrthoDB" id="2143914at2759"/>
<keyword evidence="4" id="KW-0539">Nucleus</keyword>
<evidence type="ECO:0000259" key="6">
    <source>
        <dbReference type="PROSITE" id="PS50090"/>
    </source>
</evidence>
<sequence>MEDTREKKQPKKHLWKPEEDLILKKYVETHGEGNWATVSQQSGLMRGGKSCRLRWKNYLRPNIKRGEMSQEEQDLIIRMHKLLGNRWSLIAGRLPGRTDNEVKNYWNTHLNKRCQWGKRKHTDSNGDKNDSNGSKTNNKENKTDNPHPTTSESQKNTTERSVERKEEEKSAALIPFMDDTNGFNFDIESPIMTPANSSMFVFDDEPFTTYMDSFLLFEAFGYTAGEESYAECNHSNDLCHSQYMTLSTYSSRN</sequence>
<feature type="region of interest" description="Disordered" evidence="5">
    <location>
        <begin position="117"/>
        <end position="173"/>
    </location>
</feature>
<dbReference type="PANTHER" id="PTHR47999">
    <property type="entry name" value="TRANSCRIPTION FACTOR MYB8-RELATED-RELATED"/>
    <property type="match status" value="1"/>
</dbReference>
<feature type="domain" description="HTH myb-type" evidence="7">
    <location>
        <begin position="60"/>
        <end position="114"/>
    </location>
</feature>
<dbReference type="PANTHER" id="PTHR47999:SF21">
    <property type="entry name" value="TRANSCRIPTION FACTOR MYB82-LIKE"/>
    <property type="match status" value="1"/>
</dbReference>
<protein>
    <submittedName>
        <fullName evidence="8">Transcription factor</fullName>
    </submittedName>
</protein>
<accession>W9SZ25</accession>
<feature type="domain" description="Myb-like" evidence="6">
    <location>
        <begin position="60"/>
        <end position="110"/>
    </location>
</feature>
<feature type="domain" description="HTH myb-type" evidence="7">
    <location>
        <begin position="11"/>
        <end position="59"/>
    </location>
</feature>
<name>W9SZ25_9ROSA</name>
<keyword evidence="3" id="KW-0238">DNA-binding</keyword>
<keyword evidence="9" id="KW-1185">Reference proteome</keyword>
<dbReference type="SUPFAM" id="SSF46689">
    <property type="entry name" value="Homeodomain-like"/>
    <property type="match status" value="1"/>
</dbReference>
<dbReference type="AlphaFoldDB" id="W9SZ25"/>
<dbReference type="Gene3D" id="1.10.10.60">
    <property type="entry name" value="Homeodomain-like"/>
    <property type="match status" value="2"/>
</dbReference>
<dbReference type="InterPro" id="IPR009057">
    <property type="entry name" value="Homeodomain-like_sf"/>
</dbReference>
<feature type="compositionally biased region" description="Basic and acidic residues" evidence="5">
    <location>
        <begin position="157"/>
        <end position="170"/>
    </location>
</feature>